<dbReference type="InterPro" id="IPR026960">
    <property type="entry name" value="RVT-Znf"/>
</dbReference>
<dbReference type="Pfam" id="PF13966">
    <property type="entry name" value="zf-RVT"/>
    <property type="match status" value="1"/>
</dbReference>
<dbReference type="AlphaFoldDB" id="A0ABD0VK65"/>
<evidence type="ECO:0000313" key="4">
    <source>
        <dbReference type="Proteomes" id="UP001552299"/>
    </source>
</evidence>
<name>A0ABD0VK65_DENTH</name>
<dbReference type="Gene3D" id="3.60.10.10">
    <property type="entry name" value="Endonuclease/exonuclease/phosphatase"/>
    <property type="match status" value="1"/>
</dbReference>
<evidence type="ECO:0000259" key="1">
    <source>
        <dbReference type="Pfam" id="PF03372"/>
    </source>
</evidence>
<dbReference type="InterPro" id="IPR036691">
    <property type="entry name" value="Endo/exonu/phosph_ase_sf"/>
</dbReference>
<dbReference type="PANTHER" id="PTHR33710:SF71">
    <property type="entry name" value="ENDONUCLEASE_EXONUCLEASE_PHOSPHATASE DOMAIN-CONTAINING PROTEIN"/>
    <property type="match status" value="1"/>
</dbReference>
<evidence type="ECO:0000313" key="3">
    <source>
        <dbReference type="EMBL" id="KAL0925470.1"/>
    </source>
</evidence>
<dbReference type="SUPFAM" id="SSF56219">
    <property type="entry name" value="DNase I-like"/>
    <property type="match status" value="1"/>
</dbReference>
<dbReference type="InterPro" id="IPR005135">
    <property type="entry name" value="Endo/exonuclease/phosphatase"/>
</dbReference>
<feature type="domain" description="Reverse transcriptase zinc-binding" evidence="2">
    <location>
        <begin position="810"/>
        <end position="874"/>
    </location>
</feature>
<sequence>MADEHCKIVGGPFDGFLDCFNVRGKSIQVEAKAELIVETTIKQKEAPAMQGTPASKGMVAPRKSPFSLLFGSSGDKIPLTQGLTTFEALGDVSHYVAWMMYIVDKVPPKVIASGFGWELLVKGGARKKRASLYLKEFVKDQGIFFIGLLETKMVSIGRMEVNELIGVDWDFFCVPSNGLSGGILILWKSKFSNFKALESSSQFVIGDLEVANKGCWRIATIYGSKEVLSRRLIWSSLEKFSSKEIPMIIGGDFNCLLSKEDKRGGKTFTFSLGSKEMKNFLACNDFHKPAFVGPRFTWCNNKLGEERILERLDRCFFNSIVLNYPYHIVVRHLARIASDHCPIILNLLVFNSNSNKNIKFENVWSSYPASLGIVKGAWEKNAFGSPSQILNIKSKRSLKALFFWSKSKFKSFSESKEVLMKEILVLQEKESREGWLSEEDSWILKSKLNELNSILAKLSTWWKQRAKVKWCVEGDRNSKFFQSFANAWSKSNYIHKIKDGNGCMVEDPFLIEDCFFRFFKDKWKGKNCKLDGWPNHRISLDPSYLNFLNREFSIEEVEVAVKQGGCDTSPGLDKASKKMVKEFKGIISDFCGWTGLNINYSKSCMVFGKLVKRRNRKSISQIMGFKSVKEFSYLGIKIALRRLGKSDFQFIIDKVLDKVNTWGTKLISLAGRLTLRNYAEVSFGIGLMNGKDCIMLSGKFFADLLEVEGVVCPLVQQTSELLELNKCIDLWPTFVVVPEVEEISVDLFISNGDWDVQGLHRFFGIDLVNLICKITIREDLVEDEMELVQFKPGRTVSALVKEKVHCNLDEGSNFYWIGKNNLNPRVEIFWWRLLNNGIPTNQFLSYRRLQDNRECNRCVGSIEDIAHIVIACKNMLAAVEILNGWGFGIPHFKMLDKCFRWLKAQNKLLLNIFCNLVFFTWKARNIHRHGGKADSPQFIASNSVSLATISNSFYCYSSGNWDANQKNLFNCWHPPPPDWIKVNVDAALLPNNKAGIAVVFRDHKGRFILAAGRDFMHWDASKLELLAVQFIKEFINERLLDCKGIIIEGDNQNRDGNKLADFCASLAILGAFIWEDISDLKVHPSFVKLLKEESGVSFN</sequence>
<keyword evidence="4" id="KW-1185">Reference proteome</keyword>
<dbReference type="PANTHER" id="PTHR33710">
    <property type="entry name" value="BNAC02G09200D PROTEIN"/>
    <property type="match status" value="1"/>
</dbReference>
<comment type="caution">
    <text evidence="3">The sequence shown here is derived from an EMBL/GenBank/DDBJ whole genome shotgun (WGS) entry which is preliminary data.</text>
</comment>
<evidence type="ECO:0000259" key="2">
    <source>
        <dbReference type="Pfam" id="PF13966"/>
    </source>
</evidence>
<protein>
    <recommendedName>
        <fullName evidence="5">Reverse transcriptase zinc-binding domain-containing protein</fullName>
    </recommendedName>
</protein>
<dbReference type="Pfam" id="PF03372">
    <property type="entry name" value="Exo_endo_phos"/>
    <property type="match status" value="1"/>
</dbReference>
<reference evidence="3 4" key="1">
    <citation type="journal article" date="2024" name="Plant Biotechnol. J.">
        <title>Dendrobium thyrsiflorum genome and its molecular insights into genes involved in important horticultural traits.</title>
        <authorList>
            <person name="Chen B."/>
            <person name="Wang J.Y."/>
            <person name="Zheng P.J."/>
            <person name="Li K.L."/>
            <person name="Liang Y.M."/>
            <person name="Chen X.F."/>
            <person name="Zhang C."/>
            <person name="Zhao X."/>
            <person name="He X."/>
            <person name="Zhang G.Q."/>
            <person name="Liu Z.J."/>
            <person name="Xu Q."/>
        </authorList>
    </citation>
    <scope>NUCLEOTIDE SEQUENCE [LARGE SCALE GENOMIC DNA]</scope>
    <source>
        <strain evidence="3">GZMU011</strain>
    </source>
</reference>
<accession>A0ABD0VK65</accession>
<dbReference type="EMBL" id="JANQDX010000004">
    <property type="protein sequence ID" value="KAL0925470.1"/>
    <property type="molecule type" value="Genomic_DNA"/>
</dbReference>
<dbReference type="Proteomes" id="UP001552299">
    <property type="component" value="Unassembled WGS sequence"/>
</dbReference>
<proteinExistence type="predicted"/>
<evidence type="ECO:0008006" key="5">
    <source>
        <dbReference type="Google" id="ProtNLM"/>
    </source>
</evidence>
<organism evidence="3 4">
    <name type="scientific">Dendrobium thyrsiflorum</name>
    <name type="common">Pinecone-like raceme dendrobium</name>
    <name type="synonym">Orchid</name>
    <dbReference type="NCBI Taxonomy" id="117978"/>
    <lineage>
        <taxon>Eukaryota</taxon>
        <taxon>Viridiplantae</taxon>
        <taxon>Streptophyta</taxon>
        <taxon>Embryophyta</taxon>
        <taxon>Tracheophyta</taxon>
        <taxon>Spermatophyta</taxon>
        <taxon>Magnoliopsida</taxon>
        <taxon>Liliopsida</taxon>
        <taxon>Asparagales</taxon>
        <taxon>Orchidaceae</taxon>
        <taxon>Epidendroideae</taxon>
        <taxon>Malaxideae</taxon>
        <taxon>Dendrobiinae</taxon>
        <taxon>Dendrobium</taxon>
    </lineage>
</organism>
<gene>
    <name evidence="3" type="ORF">M5K25_003802</name>
</gene>
<feature type="domain" description="Endonuclease/exonuclease/phosphatase" evidence="1">
    <location>
        <begin position="125"/>
        <end position="340"/>
    </location>
</feature>